<evidence type="ECO:0000313" key="8">
    <source>
        <dbReference type="EMBL" id="GEL57748.1"/>
    </source>
</evidence>
<dbReference type="InterPro" id="IPR000587">
    <property type="entry name" value="Creatinase_N"/>
</dbReference>
<name>A0A0D6N5Q9_9PROT</name>
<dbReference type="InterPro" id="IPR000994">
    <property type="entry name" value="Pept_M24"/>
</dbReference>
<feature type="domain" description="Creatinase N-terminal" evidence="5">
    <location>
        <begin position="8"/>
        <end position="129"/>
    </location>
</feature>
<dbReference type="Proteomes" id="UP000032671">
    <property type="component" value="Unassembled WGS sequence"/>
</dbReference>
<evidence type="ECO:0000313" key="9">
    <source>
        <dbReference type="Proteomes" id="UP000032671"/>
    </source>
</evidence>
<reference evidence="8 10" key="2">
    <citation type="submission" date="2019-07" db="EMBL/GenBank/DDBJ databases">
        <title>Whole genome shotgun sequence of Acetobacter cibinongensis NBRC 16605.</title>
        <authorList>
            <person name="Hosoyama A."/>
            <person name="Uohara A."/>
            <person name="Ohji S."/>
            <person name="Ichikawa N."/>
        </authorList>
    </citation>
    <scope>NUCLEOTIDE SEQUENCE [LARGE SCALE GENOMIC DNA]</scope>
    <source>
        <strain evidence="8 10">NBRC 16605</strain>
    </source>
</reference>
<evidence type="ECO:0000259" key="4">
    <source>
        <dbReference type="Pfam" id="PF00557"/>
    </source>
</evidence>
<evidence type="ECO:0000313" key="7">
    <source>
        <dbReference type="EMBL" id="GAN61357.1"/>
    </source>
</evidence>
<dbReference type="RefSeq" id="WP_048839378.1">
    <property type="nucleotide sequence ID" value="NZ_BAMV01000018.1"/>
</dbReference>
<dbReference type="GO" id="GO:0070006">
    <property type="term" value="F:metalloaminopeptidase activity"/>
    <property type="evidence" value="ECO:0007669"/>
    <property type="project" value="InterPro"/>
</dbReference>
<dbReference type="Pfam" id="PF16189">
    <property type="entry name" value="Creatinase_N_2"/>
    <property type="match status" value="1"/>
</dbReference>
<dbReference type="GO" id="GO:0005737">
    <property type="term" value="C:cytoplasm"/>
    <property type="evidence" value="ECO:0007669"/>
    <property type="project" value="UniProtKB-ARBA"/>
</dbReference>
<keyword evidence="2" id="KW-0479">Metal-binding</keyword>
<dbReference type="PANTHER" id="PTHR43763:SF6">
    <property type="entry name" value="XAA-PRO AMINOPEPTIDASE 1"/>
    <property type="match status" value="1"/>
</dbReference>
<dbReference type="EMBL" id="BAMV01000018">
    <property type="protein sequence ID" value="GAN61357.1"/>
    <property type="molecule type" value="Genomic_DNA"/>
</dbReference>
<evidence type="ECO:0000313" key="10">
    <source>
        <dbReference type="Proteomes" id="UP000321891"/>
    </source>
</evidence>
<keyword evidence="7" id="KW-0645">Protease</keyword>
<feature type="domain" description="Peptidase M24" evidence="4">
    <location>
        <begin position="309"/>
        <end position="521"/>
    </location>
</feature>
<dbReference type="PANTHER" id="PTHR43763">
    <property type="entry name" value="XAA-PRO AMINOPEPTIDASE 1"/>
    <property type="match status" value="1"/>
</dbReference>
<evidence type="ECO:0000256" key="3">
    <source>
        <dbReference type="ARBA" id="ARBA00022801"/>
    </source>
</evidence>
<dbReference type="InterPro" id="IPR032416">
    <property type="entry name" value="Peptidase_M24_C"/>
</dbReference>
<dbReference type="Pfam" id="PF16188">
    <property type="entry name" value="Peptidase_M24_C"/>
    <property type="match status" value="1"/>
</dbReference>
<reference evidence="7 9" key="1">
    <citation type="submission" date="2012-11" db="EMBL/GenBank/DDBJ databases">
        <title>Whole genome sequence of Acetobacter cibinongensis 4H-1.</title>
        <authorList>
            <person name="Azuma Y."/>
            <person name="Higashiura N."/>
            <person name="Hirakawa H."/>
            <person name="Matsushita K."/>
        </authorList>
    </citation>
    <scope>NUCLEOTIDE SEQUENCE [LARGE SCALE GENOMIC DNA]</scope>
    <source>
        <strain evidence="7 9">4H-1</strain>
    </source>
</reference>
<gene>
    <name evidence="7" type="ORF">Abci_018_227</name>
    <name evidence="8" type="ORF">ACI01nite_03500</name>
</gene>
<evidence type="ECO:0000256" key="2">
    <source>
        <dbReference type="ARBA" id="ARBA00022723"/>
    </source>
</evidence>
<organism evidence="7 9">
    <name type="scientific">Acetobacter cibinongensis</name>
    <dbReference type="NCBI Taxonomy" id="146475"/>
    <lineage>
        <taxon>Bacteria</taxon>
        <taxon>Pseudomonadati</taxon>
        <taxon>Pseudomonadota</taxon>
        <taxon>Alphaproteobacteria</taxon>
        <taxon>Acetobacterales</taxon>
        <taxon>Acetobacteraceae</taxon>
        <taxon>Acetobacter</taxon>
    </lineage>
</organism>
<proteinExistence type="inferred from homology"/>
<accession>A0A6N3SMS5</accession>
<dbReference type="CDD" id="cd01085">
    <property type="entry name" value="APP"/>
    <property type="match status" value="1"/>
</dbReference>
<keyword evidence="7" id="KW-0031">Aminopeptidase</keyword>
<evidence type="ECO:0000259" key="5">
    <source>
        <dbReference type="Pfam" id="PF01321"/>
    </source>
</evidence>
<dbReference type="Pfam" id="PF01321">
    <property type="entry name" value="Creatinase_N"/>
    <property type="match status" value="1"/>
</dbReference>
<dbReference type="FunFam" id="3.90.230.10:FF:000009">
    <property type="entry name" value="xaa-Pro aminopeptidase 2"/>
    <property type="match status" value="1"/>
</dbReference>
<comment type="caution">
    <text evidence="7">The sequence shown here is derived from an EMBL/GenBank/DDBJ whole genome shotgun (WGS) entry which is preliminary data.</text>
</comment>
<dbReference type="Gene3D" id="3.40.350.10">
    <property type="entry name" value="Creatinase/prolidase N-terminal domain"/>
    <property type="match status" value="2"/>
</dbReference>
<dbReference type="InterPro" id="IPR050422">
    <property type="entry name" value="X-Pro_aminopeptidase_P"/>
</dbReference>
<keyword evidence="3" id="KW-0378">Hydrolase</keyword>
<dbReference type="Proteomes" id="UP000321891">
    <property type="component" value="Unassembled WGS sequence"/>
</dbReference>
<dbReference type="SUPFAM" id="SSF55920">
    <property type="entry name" value="Creatinase/aminopeptidase"/>
    <property type="match status" value="1"/>
</dbReference>
<evidence type="ECO:0000259" key="6">
    <source>
        <dbReference type="Pfam" id="PF16188"/>
    </source>
</evidence>
<dbReference type="SUPFAM" id="SSF53092">
    <property type="entry name" value="Creatinase/prolidase N-terminal domain"/>
    <property type="match status" value="1"/>
</dbReference>
<dbReference type="InterPro" id="IPR036005">
    <property type="entry name" value="Creatinase/aminopeptidase-like"/>
</dbReference>
<dbReference type="GO" id="GO:0046872">
    <property type="term" value="F:metal ion binding"/>
    <property type="evidence" value="ECO:0007669"/>
    <property type="project" value="UniProtKB-KW"/>
</dbReference>
<dbReference type="Pfam" id="PF00557">
    <property type="entry name" value="Peptidase_M24"/>
    <property type="match status" value="1"/>
</dbReference>
<protein>
    <submittedName>
        <fullName evidence="7">Xaa-Pro aminopeptidase</fullName>
    </submittedName>
</protein>
<dbReference type="InterPro" id="IPR029149">
    <property type="entry name" value="Creatin/AminoP/Spt16_N"/>
</dbReference>
<accession>A0A0D6N5Q9</accession>
<sequence length="594" mass="64369">MPSPSANRLTALRSLLEQEGLDGLIIPHSDEYLGEYTPACAERLEWLTGFSGSAGLAIVLPETAAVFSDGRYVTQMDQQVDKSCWSCEHMYQTPPNQWLADHAPKGARIGYDSRIMSQAELLPFQATAQTYSLSATAGNLVDRLWTDRPAFPAGPAVIHPLAYAGEASDSKRKRLAQGLVRAGQAAAVLSDSSSIAWLLNIRGADIPCLPVVLAFAVLHADTTVDLFIQGSKLPANVRDWLGDAVRVHEPDAMEQVLAGLKGRVVSVDPATNAVWFTETLTRHGATVQESPDPCLLPKALKNPTEQEGSRKAHLKDGIALCRFLHWLDQNALNTTELKAAATLDAFRTEGADYRGESFPAISGSGPNGAVIHYRVTPESDRALTANEVYLIDSGGQYPEGTTDVTRTLWTGPDAPPARLKETFTRVLKGNLRLGRARFPKGTTGSALDTLARFDLWQAGQDYDHGTGHGVGSFLSVHEGPARISKIPNPIALDAGMILSNEPGYYEPGAYGIRLETLVLVHPMPHVEGARPGFEFETLTLAPFDRRLIDEQTLGQEDKTILDAYHARVLELIGPHLPPEAQKWLKTACAPLTAA</sequence>
<dbReference type="STRING" id="1231339.Abci_018_227"/>
<evidence type="ECO:0000256" key="1">
    <source>
        <dbReference type="ARBA" id="ARBA00008766"/>
    </source>
</evidence>
<dbReference type="EMBL" id="BJVU01000001">
    <property type="protein sequence ID" value="GEL57748.1"/>
    <property type="molecule type" value="Genomic_DNA"/>
</dbReference>
<feature type="domain" description="Peptidase M24 C-terminal" evidence="6">
    <location>
        <begin position="533"/>
        <end position="591"/>
    </location>
</feature>
<dbReference type="InterPro" id="IPR033740">
    <property type="entry name" value="Pept_M24B"/>
</dbReference>
<dbReference type="Gene3D" id="3.90.230.10">
    <property type="entry name" value="Creatinase/methionine aminopeptidase superfamily"/>
    <property type="match status" value="1"/>
</dbReference>
<dbReference type="AlphaFoldDB" id="A0A0D6N5Q9"/>
<comment type="similarity">
    <text evidence="1">Belongs to the peptidase M24B family.</text>
</comment>
<keyword evidence="10" id="KW-1185">Reference proteome</keyword>